<organism evidence="1 2">
    <name type="scientific">Roseovarius litoreus</name>
    <dbReference type="NCBI Taxonomy" id="1155722"/>
    <lineage>
        <taxon>Bacteria</taxon>
        <taxon>Pseudomonadati</taxon>
        <taxon>Pseudomonadota</taxon>
        <taxon>Alphaproteobacteria</taxon>
        <taxon>Rhodobacterales</taxon>
        <taxon>Roseobacteraceae</taxon>
        <taxon>Roseovarius</taxon>
    </lineage>
</organism>
<dbReference type="Proteomes" id="UP000322545">
    <property type="component" value="Unassembled WGS sequence"/>
</dbReference>
<dbReference type="EMBL" id="FRCB01000016">
    <property type="protein sequence ID" value="SHM77304.1"/>
    <property type="molecule type" value="Genomic_DNA"/>
</dbReference>
<evidence type="ECO:0000313" key="1">
    <source>
        <dbReference type="EMBL" id="SHM77304.1"/>
    </source>
</evidence>
<proteinExistence type="predicted"/>
<gene>
    <name evidence="1" type="ORF">SAMN05443432_11615</name>
</gene>
<sequence>MQTIREKTGATIDVCAIYLPGRNADPLVLLDGIGVAKPGEMAEKLMAPDARVLSFQNPDCRADQFGAASFDNAARACFMHAAIFPKSTTFGELLRQPSATCRGQASCTSPRCSL</sequence>
<accession>A0A1M7LGL3</accession>
<dbReference type="AlphaFoldDB" id="A0A1M7LGL3"/>
<keyword evidence="2" id="KW-1185">Reference proteome</keyword>
<name>A0A1M7LGL3_9RHOB</name>
<protein>
    <submittedName>
        <fullName evidence="1">Uncharacterized protein</fullName>
    </submittedName>
</protein>
<reference evidence="1 2" key="1">
    <citation type="submission" date="2016-11" db="EMBL/GenBank/DDBJ databases">
        <authorList>
            <person name="Varghese N."/>
            <person name="Submissions S."/>
        </authorList>
    </citation>
    <scope>NUCLEOTIDE SEQUENCE [LARGE SCALE GENOMIC DNA]</scope>
    <source>
        <strain evidence="1 2">DSM 28249</strain>
    </source>
</reference>
<evidence type="ECO:0000313" key="2">
    <source>
        <dbReference type="Proteomes" id="UP000322545"/>
    </source>
</evidence>